<reference evidence="1" key="1">
    <citation type="submission" date="2021-10" db="EMBL/GenBank/DDBJ databases">
        <authorList>
            <person name="Piombo E."/>
        </authorList>
    </citation>
    <scope>NUCLEOTIDE SEQUENCE</scope>
</reference>
<proteinExistence type="predicted"/>
<organism evidence="1 2">
    <name type="scientific">Clonostachys rhizophaga</name>
    <dbReference type="NCBI Taxonomy" id="160324"/>
    <lineage>
        <taxon>Eukaryota</taxon>
        <taxon>Fungi</taxon>
        <taxon>Dikarya</taxon>
        <taxon>Ascomycota</taxon>
        <taxon>Pezizomycotina</taxon>
        <taxon>Sordariomycetes</taxon>
        <taxon>Hypocreomycetidae</taxon>
        <taxon>Hypocreales</taxon>
        <taxon>Bionectriaceae</taxon>
        <taxon>Clonostachys</taxon>
    </lineage>
</organism>
<keyword evidence="2" id="KW-1185">Reference proteome</keyword>
<sequence length="131" mass="13646">MEGRAAVGTDDIGNAGTASAGLEAWSVEAAVGILITGGCWGRLETTNSEGYVLSPLPATSSVFKVSPAVAQGQRAPGIRSATGFRCGSQYASGSGRMKYGRWRAFVYALGSFVVSEFWSAACDGSWNHQMV</sequence>
<comment type="caution">
    <text evidence="1">The sequence shown here is derived from an EMBL/GenBank/DDBJ whole genome shotgun (WGS) entry which is preliminary data.</text>
</comment>
<name>A0A9N9V3N2_9HYPO</name>
<protein>
    <submittedName>
        <fullName evidence="1">Uncharacterized protein</fullName>
    </submittedName>
</protein>
<evidence type="ECO:0000313" key="1">
    <source>
        <dbReference type="EMBL" id="CAH0016143.1"/>
    </source>
</evidence>
<dbReference type="Proteomes" id="UP000696573">
    <property type="component" value="Unassembled WGS sequence"/>
</dbReference>
<dbReference type="EMBL" id="CABFNQ020000461">
    <property type="protein sequence ID" value="CAH0016143.1"/>
    <property type="molecule type" value="Genomic_DNA"/>
</dbReference>
<evidence type="ECO:0000313" key="2">
    <source>
        <dbReference type="Proteomes" id="UP000696573"/>
    </source>
</evidence>
<gene>
    <name evidence="1" type="ORF">CRHIZ90672A_00007322</name>
</gene>
<accession>A0A9N9V3N2</accession>
<dbReference type="AlphaFoldDB" id="A0A9N9V3N2"/>